<proteinExistence type="inferred from homology"/>
<reference evidence="9 10" key="1">
    <citation type="journal article" date="2021" name="bioRxiv">
        <title>Unraveling nitrogen, sulfur and carbon metabolic pathways and microbial community transcriptional responses to substrate deprivation and toxicity stresses in a bioreactor mimicking anoxic brackish coastal sediment conditions.</title>
        <authorList>
            <person name="Martins P.D."/>
            <person name="Echeveste M.J."/>
            <person name="Arshad A."/>
            <person name="Kurth J."/>
            <person name="Ouboter H."/>
            <person name="Jetten M.S.M."/>
            <person name="Welte C.U."/>
        </authorList>
    </citation>
    <scope>NUCLEOTIDE SEQUENCE [LARGE SCALE GENOMIC DNA]</scope>
    <source>
        <strain evidence="9">MAG_38</strain>
    </source>
</reference>
<dbReference type="FunFam" id="3.30.70.980:FF:000002">
    <property type="entry name" value="Probable transcriptional regulatory protein YebC"/>
    <property type="match status" value="1"/>
</dbReference>
<sequence length="249" mass="27305">MSGHSKWSGIKHKKAKVDAQRGRVFTKLIREITVAARAGGGDPDGNPRLRLAIEKAKAVNMPQDNIQRGILKGTGELPGTSYEEYVYEGYGPGGVAVLLEIVTDNKNRTAPEIRKAFAKYGGNLGESGCVAWMFEKKGLIQVETAAADEDRLLSVALEAGAEDVRRSDDIFEIITVPKDLEQVKESLMKEKIAITDGEVTMLPQSTVRLEGKQAQQMLQLMETLEEHDDVQNAYANFDIPEEIMATVTG</sequence>
<gene>
    <name evidence="9" type="ORF">K8G79_07070</name>
</gene>
<keyword evidence="4 6" id="KW-0238">DNA-binding</keyword>
<keyword evidence="2 6" id="KW-0963">Cytoplasm</keyword>
<dbReference type="FunFam" id="1.10.10.200:FF:000002">
    <property type="entry name" value="Probable transcriptional regulatory protein CLM62_37755"/>
    <property type="match status" value="1"/>
</dbReference>
<evidence type="ECO:0000313" key="10">
    <source>
        <dbReference type="Proteomes" id="UP001197609"/>
    </source>
</evidence>
<dbReference type="InterPro" id="IPR026564">
    <property type="entry name" value="Transcrip_reg_TACO1-like_dom3"/>
</dbReference>
<feature type="domain" description="TACO1/YebC-like second and third" evidence="7">
    <location>
        <begin position="82"/>
        <end position="237"/>
    </location>
</feature>
<protein>
    <recommendedName>
        <fullName evidence="6">Probable transcriptional regulatory protein K8G79_07070</fullName>
    </recommendedName>
</protein>
<dbReference type="SUPFAM" id="SSF75625">
    <property type="entry name" value="YebC-like"/>
    <property type="match status" value="1"/>
</dbReference>
<dbReference type="NCBIfam" id="NF009044">
    <property type="entry name" value="PRK12378.1"/>
    <property type="match status" value="1"/>
</dbReference>
<comment type="similarity">
    <text evidence="1 6">Belongs to the TACO1 family.</text>
</comment>
<dbReference type="Pfam" id="PF20772">
    <property type="entry name" value="TACO1_YebC_N"/>
    <property type="match status" value="1"/>
</dbReference>
<dbReference type="Pfam" id="PF01709">
    <property type="entry name" value="Transcrip_reg"/>
    <property type="match status" value="1"/>
</dbReference>
<dbReference type="InterPro" id="IPR002876">
    <property type="entry name" value="Transcrip_reg_TACO1-like"/>
</dbReference>
<dbReference type="NCBIfam" id="TIGR01033">
    <property type="entry name" value="YebC/PmpR family DNA-binding transcriptional regulator"/>
    <property type="match status" value="1"/>
</dbReference>
<dbReference type="GO" id="GO:0003677">
    <property type="term" value="F:DNA binding"/>
    <property type="evidence" value="ECO:0007669"/>
    <property type="project" value="UniProtKB-UniRule"/>
</dbReference>
<dbReference type="InterPro" id="IPR049083">
    <property type="entry name" value="TACO1_YebC_N"/>
</dbReference>
<name>A0AAJ1AIW7_9BACT</name>
<dbReference type="HAMAP" id="MF_00693">
    <property type="entry name" value="Transcrip_reg_TACO1"/>
    <property type="match status" value="1"/>
</dbReference>
<comment type="caution">
    <text evidence="9">The sequence shown here is derived from an EMBL/GenBank/DDBJ whole genome shotgun (WGS) entry which is preliminary data.</text>
</comment>
<dbReference type="InterPro" id="IPR017856">
    <property type="entry name" value="Integrase-like_N"/>
</dbReference>
<evidence type="ECO:0000259" key="8">
    <source>
        <dbReference type="Pfam" id="PF20772"/>
    </source>
</evidence>
<dbReference type="GO" id="GO:0005829">
    <property type="term" value="C:cytosol"/>
    <property type="evidence" value="ECO:0007669"/>
    <property type="project" value="TreeGrafter"/>
</dbReference>
<comment type="subcellular location">
    <subcellularLocation>
        <location evidence="6">Cytoplasm</location>
    </subcellularLocation>
</comment>
<dbReference type="PANTHER" id="PTHR12532:SF6">
    <property type="entry name" value="TRANSCRIPTIONAL REGULATORY PROTEIN YEBC-RELATED"/>
    <property type="match status" value="1"/>
</dbReference>
<dbReference type="PANTHER" id="PTHR12532">
    <property type="entry name" value="TRANSLATIONAL ACTIVATOR OF CYTOCHROME C OXIDASE 1"/>
    <property type="match status" value="1"/>
</dbReference>
<dbReference type="Gene3D" id="1.10.10.200">
    <property type="match status" value="1"/>
</dbReference>
<keyword evidence="5 6" id="KW-0804">Transcription</keyword>
<dbReference type="AlphaFoldDB" id="A0AAJ1AIW7"/>
<evidence type="ECO:0000256" key="3">
    <source>
        <dbReference type="ARBA" id="ARBA00023015"/>
    </source>
</evidence>
<evidence type="ECO:0000256" key="1">
    <source>
        <dbReference type="ARBA" id="ARBA00008724"/>
    </source>
</evidence>
<dbReference type="EMBL" id="JAIOIU010000083">
    <property type="protein sequence ID" value="MBZ0159878.1"/>
    <property type="molecule type" value="Genomic_DNA"/>
</dbReference>
<feature type="domain" description="TACO1/YebC-like N-terminal" evidence="8">
    <location>
        <begin position="5"/>
        <end position="76"/>
    </location>
</feature>
<dbReference type="InterPro" id="IPR048300">
    <property type="entry name" value="TACO1_YebC-like_2nd/3rd_dom"/>
</dbReference>
<evidence type="ECO:0000256" key="4">
    <source>
        <dbReference type="ARBA" id="ARBA00023125"/>
    </source>
</evidence>
<dbReference type="Gene3D" id="3.30.70.980">
    <property type="match status" value="2"/>
</dbReference>
<dbReference type="Proteomes" id="UP001197609">
    <property type="component" value="Unassembled WGS sequence"/>
</dbReference>
<dbReference type="GO" id="GO:0006355">
    <property type="term" value="P:regulation of DNA-templated transcription"/>
    <property type="evidence" value="ECO:0007669"/>
    <property type="project" value="UniProtKB-UniRule"/>
</dbReference>
<dbReference type="NCBIfam" id="NF001030">
    <property type="entry name" value="PRK00110.1"/>
    <property type="match status" value="1"/>
</dbReference>
<dbReference type="InterPro" id="IPR029072">
    <property type="entry name" value="YebC-like"/>
</dbReference>
<accession>A0AAJ1AIW7</accession>
<organism evidence="9 10">
    <name type="scientific">Candidatus Methylomirabilis tolerans</name>
    <dbReference type="NCBI Taxonomy" id="3123416"/>
    <lineage>
        <taxon>Bacteria</taxon>
        <taxon>Candidatus Methylomirabilota</taxon>
        <taxon>Candidatus Methylomirabilia</taxon>
        <taxon>Candidatus Methylomirabilales</taxon>
        <taxon>Candidatus Methylomirabilaceae</taxon>
        <taxon>Candidatus Methylomirabilis</taxon>
    </lineage>
</organism>
<evidence type="ECO:0000259" key="7">
    <source>
        <dbReference type="Pfam" id="PF01709"/>
    </source>
</evidence>
<keyword evidence="3 6" id="KW-0805">Transcription regulation</keyword>
<evidence type="ECO:0000256" key="6">
    <source>
        <dbReference type="HAMAP-Rule" id="MF_00693"/>
    </source>
</evidence>
<evidence type="ECO:0000256" key="2">
    <source>
        <dbReference type="ARBA" id="ARBA00022490"/>
    </source>
</evidence>
<evidence type="ECO:0000313" key="9">
    <source>
        <dbReference type="EMBL" id="MBZ0159878.1"/>
    </source>
</evidence>
<evidence type="ECO:0000256" key="5">
    <source>
        <dbReference type="ARBA" id="ARBA00023163"/>
    </source>
</evidence>